<dbReference type="PANTHER" id="PTHR42643">
    <property type="entry name" value="IONOTROPIC RECEPTOR 20A-RELATED"/>
    <property type="match status" value="1"/>
</dbReference>
<dbReference type="PANTHER" id="PTHR42643:SF39">
    <property type="entry name" value="IONOTROPIC RECEPTOR 56A-RELATED"/>
    <property type="match status" value="1"/>
</dbReference>
<name>A0A9N9TBA6_DIABA</name>
<evidence type="ECO:0000256" key="2">
    <source>
        <dbReference type="ARBA" id="ARBA00022475"/>
    </source>
</evidence>
<keyword evidence="5" id="KW-0472">Membrane</keyword>
<dbReference type="InterPro" id="IPR052192">
    <property type="entry name" value="Insect_Ionotropic_Sensory_Rcpt"/>
</dbReference>
<evidence type="ECO:0000256" key="8">
    <source>
        <dbReference type="SAM" id="MobiDB-lite"/>
    </source>
</evidence>
<accession>A0A9N9TBA6</accession>
<organism evidence="9 10">
    <name type="scientific">Diabrotica balteata</name>
    <name type="common">Banded cucumber beetle</name>
    <dbReference type="NCBI Taxonomy" id="107213"/>
    <lineage>
        <taxon>Eukaryota</taxon>
        <taxon>Metazoa</taxon>
        <taxon>Ecdysozoa</taxon>
        <taxon>Arthropoda</taxon>
        <taxon>Hexapoda</taxon>
        <taxon>Insecta</taxon>
        <taxon>Pterygota</taxon>
        <taxon>Neoptera</taxon>
        <taxon>Endopterygota</taxon>
        <taxon>Coleoptera</taxon>
        <taxon>Polyphaga</taxon>
        <taxon>Cucujiformia</taxon>
        <taxon>Chrysomeloidea</taxon>
        <taxon>Chrysomelidae</taxon>
        <taxon>Galerucinae</taxon>
        <taxon>Diabroticina</taxon>
        <taxon>Diabroticites</taxon>
        <taxon>Diabrotica</taxon>
    </lineage>
</organism>
<dbReference type="Proteomes" id="UP001153709">
    <property type="component" value="Chromosome 9"/>
</dbReference>
<evidence type="ECO:0000256" key="7">
    <source>
        <dbReference type="ARBA" id="ARBA00023180"/>
    </source>
</evidence>
<dbReference type="EMBL" id="OU898284">
    <property type="protein sequence ID" value="CAG9840626.1"/>
    <property type="molecule type" value="Genomic_DNA"/>
</dbReference>
<evidence type="ECO:0000256" key="3">
    <source>
        <dbReference type="ARBA" id="ARBA00022692"/>
    </source>
</evidence>
<keyword evidence="6" id="KW-0675">Receptor</keyword>
<keyword evidence="3" id="KW-0812">Transmembrane</keyword>
<evidence type="ECO:0000256" key="4">
    <source>
        <dbReference type="ARBA" id="ARBA00022989"/>
    </source>
</evidence>
<dbReference type="AlphaFoldDB" id="A0A9N9TBA6"/>
<proteinExistence type="predicted"/>
<protein>
    <submittedName>
        <fullName evidence="9">Uncharacterized protein</fullName>
    </submittedName>
</protein>
<gene>
    <name evidence="9" type="ORF">DIABBA_LOCUS13254</name>
</gene>
<dbReference type="SUPFAM" id="SSF53756">
    <property type="entry name" value="UDP-Glycosyltransferase/glycogen phosphorylase"/>
    <property type="match status" value="2"/>
</dbReference>
<evidence type="ECO:0000313" key="9">
    <source>
        <dbReference type="EMBL" id="CAG9840626.1"/>
    </source>
</evidence>
<evidence type="ECO:0000256" key="1">
    <source>
        <dbReference type="ARBA" id="ARBA00004651"/>
    </source>
</evidence>
<comment type="subcellular location">
    <subcellularLocation>
        <location evidence="1">Cell membrane</location>
        <topology evidence="1">Multi-pass membrane protein</topology>
    </subcellularLocation>
</comment>
<feature type="compositionally biased region" description="Polar residues" evidence="8">
    <location>
        <begin position="113"/>
        <end position="124"/>
    </location>
</feature>
<feature type="compositionally biased region" description="Low complexity" evidence="8">
    <location>
        <begin position="126"/>
        <end position="139"/>
    </location>
</feature>
<keyword evidence="10" id="KW-1185">Reference proteome</keyword>
<keyword evidence="4" id="KW-1133">Transmembrane helix</keyword>
<reference evidence="9" key="1">
    <citation type="submission" date="2022-01" db="EMBL/GenBank/DDBJ databases">
        <authorList>
            <person name="King R."/>
        </authorList>
    </citation>
    <scope>NUCLEOTIDE SEQUENCE</scope>
</reference>
<evidence type="ECO:0000313" key="10">
    <source>
        <dbReference type="Proteomes" id="UP001153709"/>
    </source>
</evidence>
<dbReference type="GO" id="GO:0005886">
    <property type="term" value="C:plasma membrane"/>
    <property type="evidence" value="ECO:0007669"/>
    <property type="project" value="UniProtKB-SubCell"/>
</dbReference>
<dbReference type="OrthoDB" id="5835829at2759"/>
<keyword evidence="7" id="KW-0325">Glycoprotein</keyword>
<evidence type="ECO:0000256" key="6">
    <source>
        <dbReference type="ARBA" id="ARBA00023170"/>
    </source>
</evidence>
<feature type="region of interest" description="Disordered" evidence="8">
    <location>
        <begin position="113"/>
        <end position="139"/>
    </location>
</feature>
<evidence type="ECO:0000256" key="5">
    <source>
        <dbReference type="ARBA" id="ARBA00023136"/>
    </source>
</evidence>
<sequence length="782" mass="89982">MSRGLKMVGMCNLTTGDIAPGANYLSPNQEKCPQHILYMGNTLEKPISHQEEITECFETNVNLESNKIVSHELSPKTNVSLDRNNSVAHKLPSANEEVNLDHQNIYQIENPIANNLSSDDSGNDFSPYESEYNPESSEYNKCSSSDDDIVSKKYKSQLYAIRPLAMYNIMPKTDLVEKEINKFYTKLAKCDLLEIPTCRFSRRRPPNVRRGTDWYISKNKCMVFQYKNSKFWNNVTSSYPYGIDHKVVLVPRPEKVPQYEHFLKVFDVDVILLNLLATLGICYVLYIGNRTSHMGVTDYFFNMLQILFNSSMPNLRKITGYVKYLLMLWVFCMSVNNTQFNCLLTSMLVSSRAQEPIKTIEELSKSNFSIYIHEYFIRRGYIPSSLGLNDKFIRMDDQPENMLYSKFQNNCAFVVRIDAAKFYINFHKNKDGQSQFAILKESLIPGIDGYTLQKNSPLISLLNFSQCVRILGIFPTPSYSHQLVFQPLWKELSLRGHNVTVITTHSLVDPNLTNLTEIDISFTYNLLSKYGWPNAYINLPSTLHKLEYMCNFGNNLSTEILEYGPVQNILDQHHGFDLVMLQLSTTTNLLLYSLAFKYHAPIVDSLNFIQCVRILGIFPTPSYSHQIVFQPIWKELSLRGHNVTVITPYPLCDSSLTNLTEIAVSFVYGRVAKYGWPKEYLKFPSTVHRLDYVLNYGNDVTMAVLEYGPVQHIIDQHDTFDLLIVQLSFNLNLLLYSLAFKFHNPIVVEMKQNEAETTKPDDVGSNEDKIKNKMHILVTYIF</sequence>
<keyword evidence="2" id="KW-1003">Cell membrane</keyword>